<reference evidence="1" key="2">
    <citation type="journal article" date="2021" name="PeerJ">
        <title>Extensive microbial diversity within the chicken gut microbiome revealed by metagenomics and culture.</title>
        <authorList>
            <person name="Gilroy R."/>
            <person name="Ravi A."/>
            <person name="Getino M."/>
            <person name="Pursley I."/>
            <person name="Horton D.L."/>
            <person name="Alikhan N.F."/>
            <person name="Baker D."/>
            <person name="Gharbi K."/>
            <person name="Hall N."/>
            <person name="Watson M."/>
            <person name="Adriaenssens E.M."/>
            <person name="Foster-Nyarko E."/>
            <person name="Jarju S."/>
            <person name="Secka A."/>
            <person name="Antonio M."/>
            <person name="Oren A."/>
            <person name="Chaudhuri R.R."/>
            <person name="La Ragione R."/>
            <person name="Hildebrand F."/>
            <person name="Pallen M.J."/>
        </authorList>
    </citation>
    <scope>NUCLEOTIDE SEQUENCE</scope>
    <source>
        <strain evidence="1">CHK187-14744</strain>
    </source>
</reference>
<comment type="caution">
    <text evidence="1">The sequence shown here is derived from an EMBL/GenBank/DDBJ whole genome shotgun (WGS) entry which is preliminary data.</text>
</comment>
<gene>
    <name evidence="1" type="ORF">IAB63_05930</name>
</gene>
<accession>A0A9D1HHL4</accession>
<dbReference type="EMBL" id="DVLT01000038">
    <property type="protein sequence ID" value="HIU02775.1"/>
    <property type="molecule type" value="Genomic_DNA"/>
</dbReference>
<dbReference type="AlphaFoldDB" id="A0A9D1HHL4"/>
<protein>
    <submittedName>
        <fullName evidence="1">Uncharacterized protein</fullName>
    </submittedName>
</protein>
<sequence length="53" mass="5871">MNINEWKSVNIKNSRTVETHAEKNLSAEDAAESEEYFYGKKLSADGPEGTPAL</sequence>
<evidence type="ECO:0000313" key="1">
    <source>
        <dbReference type="EMBL" id="HIU02775.1"/>
    </source>
</evidence>
<name>A0A9D1HHL4_9FIRM</name>
<organism evidence="1 2">
    <name type="scientific">Candidatus Onthocola gallistercoris</name>
    <dbReference type="NCBI Taxonomy" id="2840876"/>
    <lineage>
        <taxon>Bacteria</taxon>
        <taxon>Bacillati</taxon>
        <taxon>Bacillota</taxon>
        <taxon>Bacilli</taxon>
        <taxon>Candidatus Onthocola</taxon>
    </lineage>
</organism>
<dbReference type="Proteomes" id="UP000824164">
    <property type="component" value="Unassembled WGS sequence"/>
</dbReference>
<evidence type="ECO:0000313" key="2">
    <source>
        <dbReference type="Proteomes" id="UP000824164"/>
    </source>
</evidence>
<reference evidence="1" key="1">
    <citation type="submission" date="2020-10" db="EMBL/GenBank/DDBJ databases">
        <authorList>
            <person name="Gilroy R."/>
        </authorList>
    </citation>
    <scope>NUCLEOTIDE SEQUENCE</scope>
    <source>
        <strain evidence="1">CHK187-14744</strain>
    </source>
</reference>
<proteinExistence type="predicted"/>